<gene>
    <name evidence="2" type="ORF">D8865_08875</name>
</gene>
<organism evidence="2 3">
    <name type="scientific">Streptococcus mitis</name>
    <dbReference type="NCBI Taxonomy" id="28037"/>
    <lineage>
        <taxon>Bacteria</taxon>
        <taxon>Bacillati</taxon>
        <taxon>Bacillota</taxon>
        <taxon>Bacilli</taxon>
        <taxon>Lactobacillales</taxon>
        <taxon>Streptococcaceae</taxon>
        <taxon>Streptococcus</taxon>
        <taxon>Streptococcus mitis group</taxon>
    </lineage>
</organism>
<keyword evidence="1" id="KW-0472">Membrane</keyword>
<reference evidence="2 3" key="1">
    <citation type="submission" date="2018-11" db="EMBL/GenBank/DDBJ databases">
        <title>Species Designations Belie Phenotypic and Genotypic Heterogeneity in Oral Streptococci.</title>
        <authorList>
            <person name="Velsko I."/>
        </authorList>
    </citation>
    <scope>NUCLEOTIDE SEQUENCE [LARGE SCALE GENOMIC DNA]</scope>
    <source>
        <strain evidence="2 3">BCC15</strain>
    </source>
</reference>
<dbReference type="InterPro" id="IPR036249">
    <property type="entry name" value="Thioredoxin-like_sf"/>
</dbReference>
<name>A0A428B810_STRMT</name>
<dbReference type="Gene3D" id="3.40.30.10">
    <property type="entry name" value="Glutaredoxin"/>
    <property type="match status" value="1"/>
</dbReference>
<sequence>MTKKDQDFLKELYQIYLIVMIGICVFLTNIFVTVGYKVIYHISLSGTLIWLVLSIALSPLAIYTKGMKQIQENFILSNWRRILLFSLPMIVAVVVGIVVAHQENRQNVAEYGIGISFISYQKTTFKPLTQKQTTLLAERLEAAEQKEELMAGKENSYYIFYKSTCPYCRVGLTSLIERLPEERKGELVFIDLNVTDADKVAGSLGVDEAGTVVSVVADKETGSYKITRETIASDNEKGEIVANKDLIDKMVVKENV</sequence>
<evidence type="ECO:0000256" key="1">
    <source>
        <dbReference type="SAM" id="Phobius"/>
    </source>
</evidence>
<feature type="transmembrane region" description="Helical" evidence="1">
    <location>
        <begin position="12"/>
        <end position="32"/>
    </location>
</feature>
<accession>A0A428B810</accession>
<feature type="transmembrane region" description="Helical" evidence="1">
    <location>
        <begin position="38"/>
        <end position="62"/>
    </location>
</feature>
<dbReference type="SUPFAM" id="SSF52833">
    <property type="entry name" value="Thioredoxin-like"/>
    <property type="match status" value="1"/>
</dbReference>
<evidence type="ECO:0000313" key="3">
    <source>
        <dbReference type="Proteomes" id="UP000278653"/>
    </source>
</evidence>
<feature type="transmembrane region" description="Helical" evidence="1">
    <location>
        <begin position="82"/>
        <end position="100"/>
    </location>
</feature>
<keyword evidence="1" id="KW-1133">Transmembrane helix</keyword>
<comment type="caution">
    <text evidence="2">The sequence shown here is derived from an EMBL/GenBank/DDBJ whole genome shotgun (WGS) entry which is preliminary data.</text>
</comment>
<keyword evidence="1" id="KW-0812">Transmembrane</keyword>
<dbReference type="RefSeq" id="WP_125448025.1">
    <property type="nucleotide sequence ID" value="NZ_RJNH01000013.1"/>
</dbReference>
<dbReference type="EMBL" id="RJNH01000013">
    <property type="protein sequence ID" value="RSI59574.1"/>
    <property type="molecule type" value="Genomic_DNA"/>
</dbReference>
<protein>
    <submittedName>
        <fullName evidence="2">Uncharacterized protein</fullName>
    </submittedName>
</protein>
<dbReference type="Proteomes" id="UP000278653">
    <property type="component" value="Unassembled WGS sequence"/>
</dbReference>
<evidence type="ECO:0000313" key="2">
    <source>
        <dbReference type="EMBL" id="RSI59574.1"/>
    </source>
</evidence>
<proteinExistence type="predicted"/>
<dbReference type="AlphaFoldDB" id="A0A428B810"/>